<dbReference type="Proteomes" id="UP001567538">
    <property type="component" value="Unassembled WGS sequence"/>
</dbReference>
<organism evidence="1 2">
    <name type="scientific">Salvia divinorum</name>
    <name type="common">Maria pastora</name>
    <name type="synonym">Diviner's sage</name>
    <dbReference type="NCBI Taxonomy" id="28513"/>
    <lineage>
        <taxon>Eukaryota</taxon>
        <taxon>Viridiplantae</taxon>
        <taxon>Streptophyta</taxon>
        <taxon>Embryophyta</taxon>
        <taxon>Tracheophyta</taxon>
        <taxon>Spermatophyta</taxon>
        <taxon>Magnoliopsida</taxon>
        <taxon>eudicotyledons</taxon>
        <taxon>Gunneridae</taxon>
        <taxon>Pentapetalae</taxon>
        <taxon>asterids</taxon>
        <taxon>lamiids</taxon>
        <taxon>Lamiales</taxon>
        <taxon>Lamiaceae</taxon>
        <taxon>Nepetoideae</taxon>
        <taxon>Mentheae</taxon>
        <taxon>Salviinae</taxon>
        <taxon>Salvia</taxon>
        <taxon>Salvia subgen. Calosphace</taxon>
    </lineage>
</organism>
<reference evidence="1 2" key="1">
    <citation type="submission" date="2024-06" db="EMBL/GenBank/DDBJ databases">
        <title>A chromosome level genome sequence of Diviner's sage (Salvia divinorum).</title>
        <authorList>
            <person name="Ford S.A."/>
            <person name="Ro D.-K."/>
            <person name="Ness R.W."/>
            <person name="Phillips M.A."/>
        </authorList>
    </citation>
    <scope>NUCLEOTIDE SEQUENCE [LARGE SCALE GENOMIC DNA]</scope>
    <source>
        <strain evidence="1">SAF-2024a</strain>
        <tissue evidence="1">Leaf</tissue>
    </source>
</reference>
<evidence type="ECO:0000313" key="2">
    <source>
        <dbReference type="Proteomes" id="UP001567538"/>
    </source>
</evidence>
<dbReference type="EMBL" id="JBEAFC010000008">
    <property type="protein sequence ID" value="KAL1547225.1"/>
    <property type="molecule type" value="Genomic_DNA"/>
</dbReference>
<sequence>MISLSLGLGPLVWLGLYGVVARKWILRMEVVKWKTGVDQGSNWRALVEILCSIDTGDCRSYEAVQVLVHVADGKKILLEACSSISYR</sequence>
<comment type="caution">
    <text evidence="1">The sequence shown here is derived from an EMBL/GenBank/DDBJ whole genome shotgun (WGS) entry which is preliminary data.</text>
</comment>
<proteinExistence type="predicted"/>
<accession>A0ABD1GSW4</accession>
<dbReference type="AlphaFoldDB" id="A0ABD1GSW4"/>
<name>A0ABD1GSW4_SALDI</name>
<gene>
    <name evidence="1" type="ORF">AAHA92_23727</name>
</gene>
<keyword evidence="2" id="KW-1185">Reference proteome</keyword>
<evidence type="ECO:0000313" key="1">
    <source>
        <dbReference type="EMBL" id="KAL1547225.1"/>
    </source>
</evidence>
<protein>
    <submittedName>
        <fullName evidence="1">Uncharacterized protein</fullName>
    </submittedName>
</protein>